<dbReference type="CDD" id="cd03221">
    <property type="entry name" value="ABCF_EF-3"/>
    <property type="match status" value="2"/>
</dbReference>
<dbReference type="FunFam" id="3.40.50.300:FF:001807">
    <property type="entry name" value="ABC transporter ATP-binding protein"/>
    <property type="match status" value="1"/>
</dbReference>
<keyword evidence="1" id="KW-0547">Nucleotide-binding</keyword>
<dbReference type="InterPro" id="IPR051309">
    <property type="entry name" value="ABCF_ATPase"/>
</dbReference>
<dbReference type="GO" id="GO:0016887">
    <property type="term" value="F:ATP hydrolysis activity"/>
    <property type="evidence" value="ECO:0007669"/>
    <property type="project" value="InterPro"/>
</dbReference>
<dbReference type="InterPro" id="IPR027417">
    <property type="entry name" value="P-loop_NTPase"/>
</dbReference>
<dbReference type="EMBL" id="QNSF01000006">
    <property type="protein sequence ID" value="RBP93103.1"/>
    <property type="molecule type" value="Genomic_DNA"/>
</dbReference>
<gene>
    <name evidence="5" type="ORF">DFO70_106235</name>
</gene>
<dbReference type="Proteomes" id="UP000252731">
    <property type="component" value="Unassembled WGS sequence"/>
</dbReference>
<protein>
    <submittedName>
        <fullName evidence="5">ATPase subunit of ABC transporter with duplicated ATPase domains</fullName>
    </submittedName>
</protein>
<dbReference type="PANTHER" id="PTHR42855:SF2">
    <property type="entry name" value="DRUG RESISTANCE ABC TRANSPORTER,ATP-BINDING PROTEIN"/>
    <property type="match status" value="1"/>
</dbReference>
<dbReference type="InterPro" id="IPR032781">
    <property type="entry name" value="ABC_tran_Xtn"/>
</dbReference>
<evidence type="ECO:0000256" key="2">
    <source>
        <dbReference type="ARBA" id="ARBA00022840"/>
    </source>
</evidence>
<dbReference type="SUPFAM" id="SSF52540">
    <property type="entry name" value="P-loop containing nucleoside triphosphate hydrolases"/>
    <property type="match status" value="2"/>
</dbReference>
<dbReference type="InterPro" id="IPR003593">
    <property type="entry name" value="AAA+_ATPase"/>
</dbReference>
<keyword evidence="2" id="KW-0067">ATP-binding</keyword>
<sequence>MAFFMYIFINLEEKSMIACSAQQVGKSYGGNTVFENISFEIHERDRVGLTGRNGSGKTTLFKLLAGAEVPDTGKIHWRKGCEIGYLTQIPDYPAGMKAIDVLKTAFTYLLEMEKTMKKMEKQMANETVPDQLTKLIGEYGKLQDQFALNNGYEMDSRIDRISNGLDISSLLNKDFSNLSGGEKTKVCLAHMLLKSPNLLLLDEPTNHLDIKAVEWLADFIKNYEGTVVLISHDRYFLDETASRILDLEDGEITLYQTNYSGFVKEKEERLMREFHQYEEQQKKIKKMKEAIKRLREWANQCTPPNAGLHKRASSMEKALHRMEKLDRPVLNRKKMNMDLEASERSGKDVVLMKEVSKSFGSKHLFQNVSMHIQFRDRTAIVGDNGTGKSTLVKMILGELQPDAGEIRRGSNLKVGYLSQHVFADADDQSVMDAFREGLAVTEGEARHILAGFLFYGYTVFRKVSQLSGGEKMRLRLAQLMHRDINFLILDEPTNHLDIESREVLEEALEGFNGTILAVSHDRYFINRIFSKLCWIDQKELHYYEGNYDQARKKMEDRWKEVIEASAVKKAKIAAVSPKKKDKMQETAELEHAIEKLETTLMKLETVLESEMHLEKLQTIYKEKEELEKKREVLYGKLDAIL</sequence>
<dbReference type="PROSITE" id="PS50893">
    <property type="entry name" value="ABC_TRANSPORTER_2"/>
    <property type="match status" value="2"/>
</dbReference>
<dbReference type="InterPro" id="IPR017871">
    <property type="entry name" value="ABC_transporter-like_CS"/>
</dbReference>
<dbReference type="PROSITE" id="PS00211">
    <property type="entry name" value="ABC_TRANSPORTER_1"/>
    <property type="match status" value="1"/>
</dbReference>
<dbReference type="PANTHER" id="PTHR42855">
    <property type="entry name" value="ABC TRANSPORTER ATP-BINDING SUBUNIT"/>
    <property type="match status" value="1"/>
</dbReference>
<feature type="domain" description="ABC transporter" evidence="4">
    <location>
        <begin position="350"/>
        <end position="562"/>
    </location>
</feature>
<feature type="coiled-coil region" evidence="3">
    <location>
        <begin position="579"/>
        <end position="636"/>
    </location>
</feature>
<evidence type="ECO:0000256" key="3">
    <source>
        <dbReference type="SAM" id="Coils"/>
    </source>
</evidence>
<organism evidence="5 6">
    <name type="scientific">Cytobacillus firmus</name>
    <name type="common">Bacillus firmus</name>
    <dbReference type="NCBI Taxonomy" id="1399"/>
    <lineage>
        <taxon>Bacteria</taxon>
        <taxon>Bacillati</taxon>
        <taxon>Bacillota</taxon>
        <taxon>Bacilli</taxon>
        <taxon>Bacillales</taxon>
        <taxon>Bacillaceae</taxon>
        <taxon>Cytobacillus</taxon>
    </lineage>
</organism>
<dbReference type="Gene3D" id="3.40.50.300">
    <property type="entry name" value="P-loop containing nucleotide triphosphate hydrolases"/>
    <property type="match status" value="2"/>
</dbReference>
<dbReference type="AlphaFoldDB" id="A0A366JV52"/>
<evidence type="ECO:0000313" key="6">
    <source>
        <dbReference type="Proteomes" id="UP000252731"/>
    </source>
</evidence>
<name>A0A366JV52_CYTFI</name>
<evidence type="ECO:0000256" key="1">
    <source>
        <dbReference type="ARBA" id="ARBA00022741"/>
    </source>
</evidence>
<dbReference type="InterPro" id="IPR003439">
    <property type="entry name" value="ABC_transporter-like_ATP-bd"/>
</dbReference>
<dbReference type="NCBIfam" id="NF000355">
    <property type="entry name" value="ribo_prot_ABC_F"/>
    <property type="match status" value="1"/>
</dbReference>
<evidence type="ECO:0000259" key="4">
    <source>
        <dbReference type="PROSITE" id="PS50893"/>
    </source>
</evidence>
<dbReference type="FunFam" id="3.40.50.300:FF:000011">
    <property type="entry name" value="Putative ABC transporter ATP-binding component"/>
    <property type="match status" value="1"/>
</dbReference>
<evidence type="ECO:0000313" key="5">
    <source>
        <dbReference type="EMBL" id="RBP93103.1"/>
    </source>
</evidence>
<comment type="caution">
    <text evidence="5">The sequence shown here is derived from an EMBL/GenBank/DDBJ whole genome shotgun (WGS) entry which is preliminary data.</text>
</comment>
<keyword evidence="6" id="KW-1185">Reference proteome</keyword>
<dbReference type="Pfam" id="PF12848">
    <property type="entry name" value="ABC_tran_Xtn"/>
    <property type="match status" value="1"/>
</dbReference>
<dbReference type="Pfam" id="PF00005">
    <property type="entry name" value="ABC_tran"/>
    <property type="match status" value="2"/>
</dbReference>
<accession>A0A366JV52</accession>
<reference evidence="5 6" key="1">
    <citation type="submission" date="2018-06" db="EMBL/GenBank/DDBJ databases">
        <title>Freshwater and sediment microbial communities from various areas in North America, analyzing microbe dynamics in response to fracking.</title>
        <authorList>
            <person name="Lamendella R."/>
        </authorList>
    </citation>
    <scope>NUCLEOTIDE SEQUENCE [LARGE SCALE GENOMIC DNA]</scope>
    <source>
        <strain evidence="5 6">14_TX</strain>
    </source>
</reference>
<keyword evidence="3" id="KW-0175">Coiled coil</keyword>
<proteinExistence type="predicted"/>
<feature type="domain" description="ABC transporter" evidence="4">
    <location>
        <begin position="19"/>
        <end position="274"/>
    </location>
</feature>
<dbReference type="GO" id="GO:0005524">
    <property type="term" value="F:ATP binding"/>
    <property type="evidence" value="ECO:0007669"/>
    <property type="project" value="UniProtKB-KW"/>
</dbReference>
<feature type="coiled-coil region" evidence="3">
    <location>
        <begin position="263"/>
        <end position="297"/>
    </location>
</feature>
<dbReference type="SMART" id="SM00382">
    <property type="entry name" value="AAA"/>
    <property type="match status" value="2"/>
</dbReference>